<reference evidence="1 2" key="1">
    <citation type="submission" date="2021-12" db="EMBL/GenBank/DDBJ databases">
        <title>Genome seq of P8.</title>
        <authorList>
            <person name="Seo T."/>
        </authorList>
    </citation>
    <scope>NUCLEOTIDE SEQUENCE [LARGE SCALE GENOMIC DNA]</scope>
    <source>
        <strain evidence="1 2">P8</strain>
    </source>
</reference>
<keyword evidence="2" id="KW-1185">Reference proteome</keyword>
<proteinExistence type="predicted"/>
<dbReference type="RefSeq" id="WP_233373136.1">
    <property type="nucleotide sequence ID" value="NZ_JAJTWU010000006.1"/>
</dbReference>
<accession>A0ABS8XZH4</accession>
<comment type="caution">
    <text evidence="1">The sequence shown here is derived from an EMBL/GenBank/DDBJ whole genome shotgun (WGS) entry which is preliminary data.</text>
</comment>
<gene>
    <name evidence="1" type="ORF">LXT13_16980</name>
</gene>
<dbReference type="InterPro" id="IPR021725">
    <property type="entry name" value="Cdd1"/>
</dbReference>
<dbReference type="Proteomes" id="UP001200741">
    <property type="component" value="Unassembled WGS sequence"/>
</dbReference>
<evidence type="ECO:0000313" key="2">
    <source>
        <dbReference type="Proteomes" id="UP001200741"/>
    </source>
</evidence>
<evidence type="ECO:0000313" key="1">
    <source>
        <dbReference type="EMBL" id="MCE4556093.1"/>
    </source>
</evidence>
<organism evidence="1 2">
    <name type="scientific">Pelomonas cellulosilytica</name>
    <dbReference type="NCBI Taxonomy" id="2906762"/>
    <lineage>
        <taxon>Bacteria</taxon>
        <taxon>Pseudomonadati</taxon>
        <taxon>Pseudomonadota</taxon>
        <taxon>Betaproteobacteria</taxon>
        <taxon>Burkholderiales</taxon>
        <taxon>Sphaerotilaceae</taxon>
        <taxon>Roseateles</taxon>
    </lineage>
</organism>
<protein>
    <submittedName>
        <fullName evidence="1">Helix-hairpin-helix domain-containing protein</fullName>
    </submittedName>
</protein>
<dbReference type="EMBL" id="JAJTWU010000006">
    <property type="protein sequence ID" value="MCE4556093.1"/>
    <property type="molecule type" value="Genomic_DNA"/>
</dbReference>
<dbReference type="Gene3D" id="1.10.150.20">
    <property type="entry name" value="5' to 3' exonuclease, C-terminal subdomain"/>
    <property type="match status" value="1"/>
</dbReference>
<sequence length="467" mass="50937">MAKARYAAEAKRLTDIPNIGKAAAADLVALGIHTPADVARMDPFQAYDALRDPMGQRHDPCVLDTFMAAHDFMNGGPPHPWWHFTPQRKALLATALAAGLAAGVQAAEHRDPASGCTVMAPSYLASNDYIFKYEGACRDGLAEGKGKAIWTLRYASSKREEWSGRFSAGVFVPEPSDGVRAMSIGRERVLFDLGALPKLQGMSPRLAVEATSELVRYPDPCQPDALWVLQAEGPALGQDDVAQQLLRSAADKLKQRCGADRLRIFERSTSERSHLRVRAVPQPQLEMDTYGNPQGVLVEASVPLAAGQPLEQYGNQVAAQIRQRQAREEREQARQANAQRLKAFAKPAGAALWVSVPTLAQNPFRYQDQVVLTAVTLDEVLDPKRARVTGLRGAGTYQFAMLEGEGLGRWAPGARVLATRVLGRLPATDEHLPSGLRLQLVAELRCEELDCSDRLDLLTPVRDGEAP</sequence>
<name>A0ABS8XZH4_9BURK</name>
<dbReference type="Pfam" id="PF11731">
    <property type="entry name" value="Cdd1"/>
    <property type="match status" value="1"/>
</dbReference>